<evidence type="ECO:0000256" key="1">
    <source>
        <dbReference type="SAM" id="MobiDB-lite"/>
    </source>
</evidence>
<protein>
    <recommendedName>
        <fullName evidence="3">Protein FAR1-RELATED SEQUENCE</fullName>
    </recommendedName>
</protein>
<organism evidence="2">
    <name type="scientific">Triticum urartu</name>
    <name type="common">Red wild einkorn</name>
    <name type="synonym">Crithodium urartu</name>
    <dbReference type="NCBI Taxonomy" id="4572"/>
    <lineage>
        <taxon>Eukaryota</taxon>
        <taxon>Viridiplantae</taxon>
        <taxon>Streptophyta</taxon>
        <taxon>Embryophyta</taxon>
        <taxon>Tracheophyta</taxon>
        <taxon>Spermatophyta</taxon>
        <taxon>Magnoliopsida</taxon>
        <taxon>Liliopsida</taxon>
        <taxon>Poales</taxon>
        <taxon>Poaceae</taxon>
        <taxon>BOP clade</taxon>
        <taxon>Pooideae</taxon>
        <taxon>Triticodae</taxon>
        <taxon>Triticeae</taxon>
        <taxon>Triticinae</taxon>
        <taxon>Triticum</taxon>
    </lineage>
</organism>
<reference evidence="2" key="1">
    <citation type="journal article" date="2013" name="Nature">
        <title>Draft genome of the wheat A-genome progenitor Triticum urartu.</title>
        <authorList>
            <person name="Ling H.Q."/>
            <person name="Zhao S."/>
            <person name="Liu D."/>
            <person name="Wang J."/>
            <person name="Sun H."/>
            <person name="Zhang C."/>
            <person name="Fan H."/>
            <person name="Li D."/>
            <person name="Dong L."/>
            <person name="Tao Y."/>
            <person name="Gao C."/>
            <person name="Wu H."/>
            <person name="Li Y."/>
            <person name="Cui Y."/>
            <person name="Guo X."/>
            <person name="Zheng S."/>
            <person name="Wang B."/>
            <person name="Yu K."/>
            <person name="Liang Q."/>
            <person name="Yang W."/>
            <person name="Lou X."/>
            <person name="Chen J."/>
            <person name="Feng M."/>
            <person name="Jian J."/>
            <person name="Zhang X."/>
            <person name="Luo G."/>
            <person name="Jiang Y."/>
            <person name="Liu J."/>
            <person name="Wang Z."/>
            <person name="Sha Y."/>
            <person name="Zhang B."/>
            <person name="Wu H."/>
            <person name="Tang D."/>
            <person name="Shen Q."/>
            <person name="Xue P."/>
            <person name="Zou S."/>
            <person name="Wang X."/>
            <person name="Liu X."/>
            <person name="Wang F."/>
            <person name="Yang Y."/>
            <person name="An X."/>
            <person name="Dong Z."/>
            <person name="Zhang K."/>
            <person name="Zhang X."/>
            <person name="Luo M.C."/>
            <person name="Dvorak J."/>
            <person name="Tong Y."/>
            <person name="Wang J."/>
            <person name="Yang H."/>
            <person name="Li Z."/>
            <person name="Wang D."/>
            <person name="Zhang A."/>
            <person name="Wang J."/>
        </authorList>
    </citation>
    <scope>NUCLEOTIDE SEQUENCE</scope>
</reference>
<dbReference type="AlphaFoldDB" id="M8A4J5"/>
<proteinExistence type="predicted"/>
<evidence type="ECO:0008006" key="3">
    <source>
        <dbReference type="Google" id="ProtNLM"/>
    </source>
</evidence>
<dbReference type="EMBL" id="KD119541">
    <property type="protein sequence ID" value="EMS59560.1"/>
    <property type="molecule type" value="Genomic_DNA"/>
</dbReference>
<evidence type="ECO:0000313" key="2">
    <source>
        <dbReference type="EMBL" id="EMS59560.1"/>
    </source>
</evidence>
<gene>
    <name evidence="2" type="ORF">TRIUR3_27434</name>
</gene>
<sequence>MARDGLPAERTSDLFGWGLSAVERARYSELRILGAKACHVAANNPFLFDKLKKTFQDIISNKDAPDNEADGHRSSMNEEACECQRDAVVIGDPLKVCTNGAPKQTRKGRAKGGPEVTKNGRPKAFGEKSDRLCGICHKPGHNRQTCSENPNCFVFMQQYGIEMHLNSSKGDS</sequence>
<dbReference type="OMA" id="NEEACEC"/>
<name>M8A4J5_TRIUA</name>
<accession>M8A4J5</accession>
<feature type="region of interest" description="Disordered" evidence="1">
    <location>
        <begin position="100"/>
        <end position="123"/>
    </location>
</feature>